<dbReference type="SUPFAM" id="SSF53756">
    <property type="entry name" value="UDP-Glycosyltransferase/glycogen phosphorylase"/>
    <property type="match status" value="2"/>
</dbReference>
<dbReference type="InterPro" id="IPR000811">
    <property type="entry name" value="Glyco_trans_35"/>
</dbReference>
<evidence type="ECO:0000256" key="2">
    <source>
        <dbReference type="RuleBase" id="RU000587"/>
    </source>
</evidence>
<protein>
    <recommendedName>
        <fullName evidence="2">Alpha-1,4 glucan phosphorylase</fullName>
        <ecNumber evidence="2">2.4.1.1</ecNumber>
    </recommendedName>
</protein>
<evidence type="ECO:0000256" key="1">
    <source>
        <dbReference type="ARBA" id="ARBA00006047"/>
    </source>
</evidence>
<dbReference type="PANTHER" id="PTHR11468">
    <property type="entry name" value="GLYCOGEN PHOSPHORYLASE"/>
    <property type="match status" value="1"/>
</dbReference>
<dbReference type="EC" id="2.4.1.1" evidence="2"/>
<dbReference type="AlphaFoldDB" id="A0AAW2NLL0"/>
<evidence type="ECO:0000313" key="3">
    <source>
        <dbReference type="EMBL" id="KAL0343823.1"/>
    </source>
</evidence>
<comment type="function">
    <text evidence="2">Allosteric enzyme that catalyzes the rate-limiting step in glycogen catabolism, the phosphorolytic cleavage of glycogen to produce glucose-1-phosphate, and plays a central role in maintaining cellular and organismal glucose homeostasis.</text>
</comment>
<dbReference type="GO" id="GO:0030170">
    <property type="term" value="F:pyridoxal phosphate binding"/>
    <property type="evidence" value="ECO:0007669"/>
    <property type="project" value="TreeGrafter"/>
</dbReference>
<keyword evidence="2" id="KW-0808">Transferase</keyword>
<accession>A0AAW2NLL0</accession>
<keyword evidence="2" id="KW-0328">Glycosyltransferase</keyword>
<dbReference type="GO" id="GO:0005980">
    <property type="term" value="P:glycogen catabolic process"/>
    <property type="evidence" value="ECO:0007669"/>
    <property type="project" value="TreeGrafter"/>
</dbReference>
<reference evidence="3" key="1">
    <citation type="submission" date="2020-06" db="EMBL/GenBank/DDBJ databases">
        <authorList>
            <person name="Li T."/>
            <person name="Hu X."/>
            <person name="Zhang T."/>
            <person name="Song X."/>
            <person name="Zhang H."/>
            <person name="Dai N."/>
            <person name="Sheng W."/>
            <person name="Hou X."/>
            <person name="Wei L."/>
        </authorList>
    </citation>
    <scope>NUCLEOTIDE SEQUENCE</scope>
    <source>
        <strain evidence="3">G01</strain>
        <tissue evidence="3">Leaf</tissue>
    </source>
</reference>
<dbReference type="PANTHER" id="PTHR11468:SF28">
    <property type="entry name" value="ALPHA-GLUCAN PHOSPHORYLASE 1"/>
    <property type="match status" value="1"/>
</dbReference>
<keyword evidence="2" id="KW-0119">Carbohydrate metabolism</keyword>
<organism evidence="3">
    <name type="scientific">Sesamum angustifolium</name>
    <dbReference type="NCBI Taxonomy" id="2727405"/>
    <lineage>
        <taxon>Eukaryota</taxon>
        <taxon>Viridiplantae</taxon>
        <taxon>Streptophyta</taxon>
        <taxon>Embryophyta</taxon>
        <taxon>Tracheophyta</taxon>
        <taxon>Spermatophyta</taxon>
        <taxon>Magnoliopsida</taxon>
        <taxon>eudicotyledons</taxon>
        <taxon>Gunneridae</taxon>
        <taxon>Pentapetalae</taxon>
        <taxon>asterids</taxon>
        <taxon>lamiids</taxon>
        <taxon>Lamiales</taxon>
        <taxon>Pedaliaceae</taxon>
        <taxon>Sesamum</taxon>
    </lineage>
</organism>
<keyword evidence="2" id="KW-0663">Pyridoxal phosphate</keyword>
<proteinExistence type="inferred from homology"/>
<dbReference type="Pfam" id="PF00343">
    <property type="entry name" value="Phosphorylase"/>
    <property type="match status" value="3"/>
</dbReference>
<dbReference type="EMBL" id="JACGWK010000007">
    <property type="protein sequence ID" value="KAL0343823.1"/>
    <property type="molecule type" value="Genomic_DNA"/>
</dbReference>
<reference evidence="3" key="2">
    <citation type="journal article" date="2024" name="Plant">
        <title>Genomic evolution and insights into agronomic trait innovations of Sesamum species.</title>
        <authorList>
            <person name="Miao H."/>
            <person name="Wang L."/>
            <person name="Qu L."/>
            <person name="Liu H."/>
            <person name="Sun Y."/>
            <person name="Le M."/>
            <person name="Wang Q."/>
            <person name="Wei S."/>
            <person name="Zheng Y."/>
            <person name="Lin W."/>
            <person name="Duan Y."/>
            <person name="Cao H."/>
            <person name="Xiong S."/>
            <person name="Wang X."/>
            <person name="Wei L."/>
            <person name="Li C."/>
            <person name="Ma Q."/>
            <person name="Ju M."/>
            <person name="Zhao R."/>
            <person name="Li G."/>
            <person name="Mu C."/>
            <person name="Tian Q."/>
            <person name="Mei H."/>
            <person name="Zhang T."/>
            <person name="Gao T."/>
            <person name="Zhang H."/>
        </authorList>
    </citation>
    <scope>NUCLEOTIDE SEQUENCE</scope>
    <source>
        <strain evidence="3">G01</strain>
    </source>
</reference>
<gene>
    <name evidence="3" type="ORF">Sangu_1269700</name>
</gene>
<dbReference type="GO" id="GO:0008184">
    <property type="term" value="F:glycogen phosphorylase activity"/>
    <property type="evidence" value="ECO:0007669"/>
    <property type="project" value="InterPro"/>
</dbReference>
<sequence length="547" mass="61702">MATSSTGGAATTLSRCSSNARLIDFASRNRSVRVLLLRRANPSLCVRCVSSEQKERVQDRIAEKEVLNNLSSFAPDAASIASSIKHHAEFTPLFSSHNFEPSKAFFATAQSVRDALIINWNETYDLYEKMNAKQAYYLSMEFLQIGNPWEIVRNDVSYPVKFYGKVVMGSDGKSRWVGGEDIVAVAYDVPIPGYKTKTTINLRLWSTKVPSSQFDLSAFNAGEHTKACEAQANAEKLIQEIISKYGTSNPKMLEEKLVAMRILQNFDLPAPIADLFAKPKESPVDETGEKVETNDVVSIPEKTELEGECTSENKAVVKQKATPRPPKMVRMANLCVVGGHAVNGVAEIHSEIVKKEVFNDFFEVKRIHEYKRQLLNILGIVYRYKKMKEMTASERKAKFVPRVCIFGGKAFATYVQAKRIVKFITDVGATINHDPDIGDLLKFVPDKRFEEVKKFVRSGAFGPYNYDELMGSLEGNEGFGRADYFLVGKDFPSYIECQEKVDEAYRDQRRWTKMSILNTAGSHKFSSDRTIHEYAKDIWNIDPFEII</sequence>
<name>A0AAW2NLL0_9LAMI</name>
<dbReference type="Gene3D" id="3.40.50.2000">
    <property type="entry name" value="Glycogen Phosphorylase B"/>
    <property type="match status" value="6"/>
</dbReference>
<dbReference type="GO" id="GO:0005737">
    <property type="term" value="C:cytoplasm"/>
    <property type="evidence" value="ECO:0007669"/>
    <property type="project" value="TreeGrafter"/>
</dbReference>
<comment type="caution">
    <text evidence="3">The sequence shown here is derived from an EMBL/GenBank/DDBJ whole genome shotgun (WGS) entry which is preliminary data.</text>
</comment>
<comment type="catalytic activity">
    <reaction evidence="2">
        <text>[(1-&gt;4)-alpha-D-glucosyl](n) + phosphate = [(1-&gt;4)-alpha-D-glucosyl](n-1) + alpha-D-glucose 1-phosphate</text>
        <dbReference type="Rhea" id="RHEA:41732"/>
        <dbReference type="Rhea" id="RHEA-COMP:9584"/>
        <dbReference type="Rhea" id="RHEA-COMP:9586"/>
        <dbReference type="ChEBI" id="CHEBI:15444"/>
        <dbReference type="ChEBI" id="CHEBI:43474"/>
        <dbReference type="ChEBI" id="CHEBI:58601"/>
        <dbReference type="EC" id="2.4.1.1"/>
    </reaction>
</comment>
<comment type="cofactor">
    <cofactor evidence="2">
        <name>pyridoxal 5'-phosphate</name>
        <dbReference type="ChEBI" id="CHEBI:597326"/>
    </cofactor>
</comment>
<comment type="similarity">
    <text evidence="1 2">Belongs to the glycogen phosphorylase family.</text>
</comment>